<keyword evidence="6 10" id="KW-0560">Oxidoreductase</keyword>
<dbReference type="GO" id="GO:0005737">
    <property type="term" value="C:cytoplasm"/>
    <property type="evidence" value="ECO:0007669"/>
    <property type="project" value="UniProtKB-SubCell"/>
</dbReference>
<feature type="binding site" evidence="10">
    <location>
        <position position="178"/>
    </location>
    <ligand>
        <name>a divalent metal cation</name>
        <dbReference type="ChEBI" id="CHEBI:60240"/>
        <note>ligand shared between dimeric partners</note>
    </ligand>
</feature>
<evidence type="ECO:0000256" key="7">
    <source>
        <dbReference type="ARBA" id="ARBA00023027"/>
    </source>
</evidence>
<comment type="subunit">
    <text evidence="10">Homodimer.</text>
</comment>
<evidence type="ECO:0000256" key="3">
    <source>
        <dbReference type="ARBA" id="ARBA00022833"/>
    </source>
</evidence>
<gene>
    <name evidence="10" type="primary">pdxA</name>
    <name evidence="11" type="ORF">Ga0123461_2147</name>
</gene>
<accession>A0A2K8L023</accession>
<dbReference type="InterPro" id="IPR037510">
    <property type="entry name" value="PdxA"/>
</dbReference>
<evidence type="ECO:0000256" key="1">
    <source>
        <dbReference type="ARBA" id="ARBA00022490"/>
    </source>
</evidence>
<comment type="similarity">
    <text evidence="10">Belongs to the PdxA family.</text>
</comment>
<feature type="binding site" evidence="10">
    <location>
        <position position="140"/>
    </location>
    <ligand>
        <name>substrate</name>
    </ligand>
</feature>
<feature type="binding site" evidence="10">
    <location>
        <position position="141"/>
    </location>
    <ligand>
        <name>substrate</name>
    </ligand>
</feature>
<evidence type="ECO:0000256" key="2">
    <source>
        <dbReference type="ARBA" id="ARBA00022723"/>
    </source>
</evidence>
<dbReference type="GO" id="GO:0000287">
    <property type="term" value="F:magnesium ion binding"/>
    <property type="evidence" value="ECO:0007669"/>
    <property type="project" value="UniProtKB-UniRule"/>
</dbReference>
<dbReference type="Gene3D" id="3.40.718.10">
    <property type="entry name" value="Isopropylmalate Dehydrogenase"/>
    <property type="match status" value="1"/>
</dbReference>
<dbReference type="GO" id="GO:0008270">
    <property type="term" value="F:zinc ion binding"/>
    <property type="evidence" value="ECO:0007669"/>
    <property type="project" value="UniProtKB-UniRule"/>
</dbReference>
<dbReference type="Pfam" id="PF04166">
    <property type="entry name" value="PdxA"/>
    <property type="match status" value="1"/>
</dbReference>
<feature type="binding site" evidence="10">
    <location>
        <position position="286"/>
    </location>
    <ligand>
        <name>substrate</name>
    </ligand>
</feature>
<evidence type="ECO:0000256" key="5">
    <source>
        <dbReference type="ARBA" id="ARBA00022857"/>
    </source>
</evidence>
<feature type="binding site" evidence="10">
    <location>
        <position position="304"/>
    </location>
    <ligand>
        <name>substrate</name>
    </ligand>
</feature>
<comment type="subcellular location">
    <subcellularLocation>
        <location evidence="10">Cytoplasm</location>
    </subcellularLocation>
</comment>
<keyword evidence="9 10" id="KW-0170">Cobalt</keyword>
<dbReference type="UniPathway" id="UPA00244">
    <property type="reaction ID" value="UER00312"/>
</dbReference>
<evidence type="ECO:0000256" key="10">
    <source>
        <dbReference type="HAMAP-Rule" id="MF_00536"/>
    </source>
</evidence>
<keyword evidence="1 10" id="KW-0963">Cytoplasm</keyword>
<keyword evidence="12" id="KW-1185">Reference proteome</keyword>
<dbReference type="RefSeq" id="WP_100278306.1">
    <property type="nucleotide sequence ID" value="NZ_CP018799.1"/>
</dbReference>
<dbReference type="NCBIfam" id="TIGR00557">
    <property type="entry name" value="pdxA"/>
    <property type="match status" value="1"/>
</dbReference>
<feature type="binding site" evidence="10">
    <location>
        <position position="223"/>
    </location>
    <ligand>
        <name>a divalent metal cation</name>
        <dbReference type="ChEBI" id="CHEBI:60240"/>
        <note>ligand shared between dimeric partners</note>
    </ligand>
</feature>
<reference evidence="11 12" key="1">
    <citation type="submission" date="2016-12" db="EMBL/GenBank/DDBJ databases">
        <title>Isolation and genomic insights into novel planktonic Zetaproteobacteria from stratified waters of the Chesapeake Bay.</title>
        <authorList>
            <person name="McAllister S.M."/>
            <person name="Kato S."/>
            <person name="Chan C.S."/>
            <person name="Chiu B.K."/>
            <person name="Field E.K."/>
        </authorList>
    </citation>
    <scope>NUCLEOTIDE SEQUENCE [LARGE SCALE GENOMIC DNA]</scope>
    <source>
        <strain evidence="11 12">CP-5</strain>
    </source>
</reference>
<dbReference type="Proteomes" id="UP000231701">
    <property type="component" value="Chromosome"/>
</dbReference>
<feature type="binding site" evidence="10">
    <location>
        <position position="278"/>
    </location>
    <ligand>
        <name>a divalent metal cation</name>
        <dbReference type="ChEBI" id="CHEBI:60240"/>
        <note>ligand shared between dimeric partners</note>
    </ligand>
</feature>
<dbReference type="EMBL" id="CP018799">
    <property type="protein sequence ID" value="ATX80553.1"/>
    <property type="molecule type" value="Genomic_DNA"/>
</dbReference>
<dbReference type="AlphaFoldDB" id="A0A2K8L023"/>
<evidence type="ECO:0000256" key="4">
    <source>
        <dbReference type="ARBA" id="ARBA00022842"/>
    </source>
</evidence>
<protein>
    <recommendedName>
        <fullName evidence="10">4-hydroxythreonine-4-phosphate dehydrogenase</fullName>
        <ecNumber evidence="10">1.1.1.262</ecNumber>
    </recommendedName>
    <alternativeName>
        <fullName evidence="10">4-(phosphohydroxy)-L-threonine dehydrogenase</fullName>
    </alternativeName>
</protein>
<keyword evidence="2 10" id="KW-0479">Metal-binding</keyword>
<dbReference type="PANTHER" id="PTHR30004">
    <property type="entry name" value="4-HYDROXYTHREONINE-4-PHOSPHATE DEHYDROGENASE"/>
    <property type="match status" value="1"/>
</dbReference>
<dbReference type="SUPFAM" id="SSF53659">
    <property type="entry name" value="Isocitrate/Isopropylmalate dehydrogenase-like"/>
    <property type="match status" value="1"/>
</dbReference>
<comment type="function">
    <text evidence="10">Catalyzes the NAD(P)-dependent oxidation of 4-(phosphooxy)-L-threonine (HTP) into 2-amino-3-oxo-4-(phosphooxy)butyric acid which spontaneously decarboxylates to form 3-amino-2-oxopropyl phosphate (AHAP).</text>
</comment>
<feature type="binding site" evidence="10">
    <location>
        <position position="295"/>
    </location>
    <ligand>
        <name>substrate</name>
    </ligand>
</feature>
<dbReference type="KEGG" id="maes:Ga0123461_2147"/>
<dbReference type="GO" id="GO:0008615">
    <property type="term" value="P:pyridoxine biosynthetic process"/>
    <property type="evidence" value="ECO:0007669"/>
    <property type="project" value="UniProtKB-UniRule"/>
</dbReference>
<organism evidence="11 12">
    <name type="scientific">Mariprofundus aestuarium</name>
    <dbReference type="NCBI Taxonomy" id="1921086"/>
    <lineage>
        <taxon>Bacteria</taxon>
        <taxon>Pseudomonadati</taxon>
        <taxon>Pseudomonadota</taxon>
        <taxon>Candidatius Mariprofundia</taxon>
        <taxon>Mariprofundales</taxon>
        <taxon>Mariprofundaceae</taxon>
        <taxon>Mariprofundus</taxon>
    </lineage>
</organism>
<dbReference type="GO" id="GO:0051287">
    <property type="term" value="F:NAD binding"/>
    <property type="evidence" value="ECO:0007669"/>
    <property type="project" value="InterPro"/>
</dbReference>
<comment type="pathway">
    <text evidence="10">Cofactor biosynthesis; pyridoxine 5'-phosphate biosynthesis; pyridoxine 5'-phosphate from D-erythrose 4-phosphate: step 4/5.</text>
</comment>
<evidence type="ECO:0000256" key="6">
    <source>
        <dbReference type="ARBA" id="ARBA00023002"/>
    </source>
</evidence>
<name>A0A2K8L023_MARES</name>
<evidence type="ECO:0000313" key="12">
    <source>
        <dbReference type="Proteomes" id="UP000231701"/>
    </source>
</evidence>
<evidence type="ECO:0000256" key="9">
    <source>
        <dbReference type="ARBA" id="ARBA00023285"/>
    </source>
</evidence>
<sequence length="340" mass="36455">MKPYLITVGEPAGIGPDCIIRALSDTPSAFQDCIVVSPSCWLEERAKSINIKLSFKEFFSLSEAEKYETEQHQIRCWNPLASTPCGPVTAGAPSPSTALAVIQCIESATIACLNDRAAALVTGPIEKAILKAQGFQFPGHTEFLAHLSRPQELHETDPIDFVMMLASETLRVALLTTHMALSKVPGSLSIQATLDCLRIVHHDLKERFGITEPRIGLCGLNPHAGEQGHFGSEELEILGPAASIATSEGINVSGPFPADTLFSATNRKNFDAIVCCYHDQALIPIKALSFGDAVNITLGLPFVRTSVDHGTALDLVGKENVSSSSLLAAIAMAKRMTRHA</sequence>
<comment type="miscellaneous">
    <text evidence="10">The active site is located at the dimer interface.</text>
</comment>
<dbReference type="GO" id="GO:0042823">
    <property type="term" value="P:pyridoxal phosphate biosynthetic process"/>
    <property type="evidence" value="ECO:0007669"/>
    <property type="project" value="UniProtKB-UniRule"/>
</dbReference>
<dbReference type="InterPro" id="IPR005255">
    <property type="entry name" value="PdxA_fam"/>
</dbReference>
<dbReference type="PANTHER" id="PTHR30004:SF5">
    <property type="entry name" value="4-HYDROXYTHREONINE-4-PHOSPHATE DEHYDROGENASE"/>
    <property type="match status" value="1"/>
</dbReference>
<proteinExistence type="inferred from homology"/>
<keyword evidence="7 10" id="KW-0520">NAD</keyword>
<dbReference type="GO" id="GO:0050570">
    <property type="term" value="F:4-hydroxythreonine-4-phosphate dehydrogenase activity"/>
    <property type="evidence" value="ECO:0007669"/>
    <property type="project" value="UniProtKB-UniRule"/>
</dbReference>
<keyword evidence="4 10" id="KW-0460">Magnesium</keyword>
<dbReference type="GO" id="GO:0050897">
    <property type="term" value="F:cobalt ion binding"/>
    <property type="evidence" value="ECO:0007669"/>
    <property type="project" value="UniProtKB-UniRule"/>
</dbReference>
<evidence type="ECO:0000313" key="11">
    <source>
        <dbReference type="EMBL" id="ATX80553.1"/>
    </source>
</evidence>
<comment type="cofactor">
    <cofactor evidence="10">
        <name>Zn(2+)</name>
        <dbReference type="ChEBI" id="CHEBI:29105"/>
    </cofactor>
    <cofactor evidence="10">
        <name>Mg(2+)</name>
        <dbReference type="ChEBI" id="CHEBI:18420"/>
    </cofactor>
    <cofactor evidence="10">
        <name>Co(2+)</name>
        <dbReference type="ChEBI" id="CHEBI:48828"/>
    </cofactor>
    <text evidence="10">Binds 1 divalent metal cation per subunit. Can use ions such as Zn(2+), Mg(2+) or Co(2+).</text>
</comment>
<comment type="catalytic activity">
    <reaction evidence="10">
        <text>4-(phosphooxy)-L-threonine + NAD(+) = 3-amino-2-oxopropyl phosphate + CO2 + NADH</text>
        <dbReference type="Rhea" id="RHEA:32275"/>
        <dbReference type="ChEBI" id="CHEBI:16526"/>
        <dbReference type="ChEBI" id="CHEBI:57279"/>
        <dbReference type="ChEBI" id="CHEBI:57540"/>
        <dbReference type="ChEBI" id="CHEBI:57945"/>
        <dbReference type="ChEBI" id="CHEBI:58452"/>
        <dbReference type="EC" id="1.1.1.262"/>
    </reaction>
</comment>
<dbReference type="HAMAP" id="MF_00536">
    <property type="entry name" value="PdxA"/>
    <property type="match status" value="1"/>
</dbReference>
<keyword evidence="5 10" id="KW-0521">NADP</keyword>
<evidence type="ECO:0000256" key="8">
    <source>
        <dbReference type="ARBA" id="ARBA00023096"/>
    </source>
</evidence>
<keyword evidence="3 10" id="KW-0862">Zinc</keyword>
<dbReference type="EC" id="1.1.1.262" evidence="10"/>
<keyword evidence="8 10" id="KW-0664">Pyridoxine biosynthesis</keyword>
<dbReference type="OrthoDB" id="5289496at2"/>